<proteinExistence type="predicted"/>
<dbReference type="EMBL" id="JBJURJ010000015">
    <property type="protein sequence ID" value="MFM9330950.1"/>
    <property type="molecule type" value="Genomic_DNA"/>
</dbReference>
<reference evidence="1" key="1">
    <citation type="submission" date="2024-12" db="EMBL/GenBank/DDBJ databases">
        <authorList>
            <person name="Wu N."/>
        </authorList>
    </citation>
    <scope>NUCLEOTIDE SEQUENCE</scope>
    <source>
        <strain evidence="1">P15</strain>
    </source>
</reference>
<evidence type="ECO:0000313" key="2">
    <source>
        <dbReference type="Proteomes" id="UP001631969"/>
    </source>
</evidence>
<name>A0ACC7P3G5_9BACL</name>
<protein>
    <submittedName>
        <fullName evidence="1">Glycosyltransferase</fullName>
    </submittedName>
</protein>
<accession>A0ACC7P3G5</accession>
<dbReference type="Proteomes" id="UP001631969">
    <property type="component" value="Unassembled WGS sequence"/>
</dbReference>
<evidence type="ECO:0000313" key="1">
    <source>
        <dbReference type="EMBL" id="MFM9330950.1"/>
    </source>
</evidence>
<comment type="caution">
    <text evidence="1">The sequence shown here is derived from an EMBL/GenBank/DDBJ whole genome shotgun (WGS) entry which is preliminary data.</text>
</comment>
<gene>
    <name evidence="1" type="ORF">ACI1P1_21900</name>
</gene>
<organism evidence="1 2">
    <name type="scientific">Paenibacillus mesotrionivorans</name>
    <dbReference type="NCBI Taxonomy" id="3160968"/>
    <lineage>
        <taxon>Bacteria</taxon>
        <taxon>Bacillati</taxon>
        <taxon>Bacillota</taxon>
        <taxon>Bacilli</taxon>
        <taxon>Bacillales</taxon>
        <taxon>Paenibacillaceae</taxon>
        <taxon>Paenibacillus</taxon>
    </lineage>
</organism>
<keyword evidence="2" id="KW-1185">Reference proteome</keyword>
<sequence length="432" mass="48631">MKVALLTMFNGLSKTYSLVNVVEEQVGMLLRAGMEVKLLVSQDCPQEDRYGIYRDERIQWVKVVNRFEGEQIHWRDYSIAAGAVHDTFFAEADTVAGDYIRHLEDVDVCILHDILYQGWHLVHNVAIRKAQPYLPHVKFLAFTHSLPVNRPLETHWPFSARFTPMPNTTFIYPTEAGLEALSLQYNTGTENCRHISNSFDLLAEASGDVKLLAGIIDLLSPDILIIYPGRLSSGKQFEKAAALAGAVHTVSGWSVRLICCDFPALDTNSDRYKAIIREKGREQGLPEGDILFTSDLGWSDGFPHRGVVELFRLSNLFICSSFSESFGLIVLEAASGGNFLVLNQAVPALEELGNRLGAYFMRWNARNMGYDTRESYYPSETDYLKEHAGHIVERMKQNPVLHAKTLVRQRYSPESIWRNQLGPLICGLADGC</sequence>